<keyword evidence="2" id="KW-1185">Reference proteome</keyword>
<sequence length="184" mass="21175">MKLKYIFVCIAIFSIYITGCSLKSEVEPNGQVAYNHLTLDLDETNLYEYAGTMDYIFIGTVEEIVDDIVNSDFPNRIYRIKVNENLKGKLVTTVEVKKQGGYNNEGTLILNETDQSKDNGLPQVNKQYIFMTYSQVDGSLLLAEINGNIELTDELMKKEYQDYIKNEIEDSRKRFISKYDQNST</sequence>
<evidence type="ECO:0000313" key="2">
    <source>
        <dbReference type="Proteomes" id="UP001312865"/>
    </source>
</evidence>
<dbReference type="Proteomes" id="UP001312865">
    <property type="component" value="Unassembled WGS sequence"/>
</dbReference>
<comment type="caution">
    <text evidence="1">The sequence shown here is derived from an EMBL/GenBank/DDBJ whole genome shotgun (WGS) entry which is preliminary data.</text>
</comment>
<reference evidence="1 2" key="1">
    <citation type="journal article" date="2018" name="J. Microbiol.">
        <title>Bacillus spongiae sp. nov., isolated from sponge of Jeju Island.</title>
        <authorList>
            <person name="Lee G.E."/>
            <person name="Im W.T."/>
            <person name="Park J.S."/>
        </authorList>
    </citation>
    <scope>NUCLEOTIDE SEQUENCE [LARGE SCALE GENOMIC DNA]</scope>
    <source>
        <strain evidence="1 2">135PIL107-10</strain>
    </source>
</reference>
<evidence type="ECO:0000313" key="1">
    <source>
        <dbReference type="EMBL" id="MEI5905966.1"/>
    </source>
</evidence>
<protein>
    <submittedName>
        <fullName evidence="1">Uncharacterized protein</fullName>
    </submittedName>
</protein>
<dbReference type="EMBL" id="JBBAXC010000002">
    <property type="protein sequence ID" value="MEI5905966.1"/>
    <property type="molecule type" value="Genomic_DNA"/>
</dbReference>
<proteinExistence type="predicted"/>
<organism evidence="1 2">
    <name type="scientific">Bacillus spongiae</name>
    <dbReference type="NCBI Taxonomy" id="2683610"/>
    <lineage>
        <taxon>Bacteria</taxon>
        <taxon>Bacillati</taxon>
        <taxon>Bacillota</taxon>
        <taxon>Bacilli</taxon>
        <taxon>Bacillales</taxon>
        <taxon>Bacillaceae</taxon>
        <taxon>Bacillus</taxon>
    </lineage>
</organism>
<accession>A0ABU8H9S1</accession>
<name>A0ABU8H9S1_9BACI</name>
<gene>
    <name evidence="1" type="ORF">WAK64_02645</name>
</gene>
<dbReference type="RefSeq" id="WP_336585390.1">
    <property type="nucleotide sequence ID" value="NZ_JBBAXC010000002.1"/>
</dbReference>